<dbReference type="PATRIC" id="fig|558151.6.peg.2810"/>
<dbReference type="EMBL" id="LFND01000003">
    <property type="protein sequence ID" value="KMQ65155.1"/>
    <property type="molecule type" value="Genomic_DNA"/>
</dbReference>
<feature type="domain" description="Amidohydrolase-related" evidence="2">
    <location>
        <begin position="71"/>
        <end position="330"/>
    </location>
</feature>
<evidence type="ECO:0000313" key="3">
    <source>
        <dbReference type="EMBL" id="KMQ65155.1"/>
    </source>
</evidence>
<evidence type="ECO:0000313" key="4">
    <source>
        <dbReference type="Proteomes" id="UP000036261"/>
    </source>
</evidence>
<dbReference type="Gene3D" id="3.20.20.140">
    <property type="entry name" value="Metal-dependent hydrolases"/>
    <property type="match status" value="1"/>
</dbReference>
<organism evidence="3 4">
    <name type="scientific">Chryseobacterium angstadtii</name>
    <dbReference type="NCBI Taxonomy" id="558151"/>
    <lineage>
        <taxon>Bacteria</taxon>
        <taxon>Pseudomonadati</taxon>
        <taxon>Bacteroidota</taxon>
        <taxon>Flavobacteriia</taxon>
        <taxon>Flavobacteriales</taxon>
        <taxon>Weeksellaceae</taxon>
        <taxon>Chryseobacterium group</taxon>
        <taxon>Chryseobacterium</taxon>
    </lineage>
</organism>
<evidence type="ECO:0000259" key="2">
    <source>
        <dbReference type="Pfam" id="PF04909"/>
    </source>
</evidence>
<sequence length="330" mass="37414">MKKKIVLEEHLTTELNNSLWNSSGESARNGKNYMENVDQKLLDVSQRIAEMDENGIDISILSLTSPGAQSIVDIPKATSFAQKTNDEIYERFTSKNPDRLSAFATVALQSPKDAAKELERAIKEFGFKGALINGYTNIGDENTAQYLDEEPVWEFWDKVSELNIPVYLHPREPLPTQRRIYEGYSSLVGSAWGFAHETATHAIRLMLSGLFDKYPNLNVILGHLGEGLPLMLPRLEHRLYMQREGEGLGKAQRKVSEYFNDNFYVTTSGHFHTKGLLNTISEIGVDRVMFSADYPYESMKTASDWFDQALISENDRIKIGRTNAARLFNF</sequence>
<gene>
    <name evidence="3" type="ORF">ACM46_13315</name>
</gene>
<dbReference type="Pfam" id="PF04909">
    <property type="entry name" value="Amidohydro_2"/>
    <property type="match status" value="1"/>
</dbReference>
<dbReference type="RefSeq" id="WP_048507092.1">
    <property type="nucleotide sequence ID" value="NZ_LFND01000003.1"/>
</dbReference>
<dbReference type="GO" id="GO:0019748">
    <property type="term" value="P:secondary metabolic process"/>
    <property type="evidence" value="ECO:0007669"/>
    <property type="project" value="TreeGrafter"/>
</dbReference>
<keyword evidence="4" id="KW-1185">Reference proteome</keyword>
<evidence type="ECO:0000256" key="1">
    <source>
        <dbReference type="ARBA" id="ARBA00023239"/>
    </source>
</evidence>
<keyword evidence="1" id="KW-0456">Lyase</keyword>
<accession>A0A0J7L7Z8</accession>
<dbReference type="AlphaFoldDB" id="A0A0J7L7Z8"/>
<dbReference type="PANTHER" id="PTHR21240:SF30">
    <property type="entry name" value="AMIDOHYDROLASE-RELATED DOMAIN-CONTAINING PROTEIN-RELATED"/>
    <property type="match status" value="1"/>
</dbReference>
<reference evidence="3 4" key="1">
    <citation type="journal article" date="2013" name="Int. J. Syst. Evol. Microbiol.">
        <title>Chryseobacterium angstadtii sp. nov., isolated from a newt tank.</title>
        <authorList>
            <person name="Kirk K.E."/>
            <person name="Hoffman J.A."/>
            <person name="Smith K.A."/>
            <person name="Strahan B.L."/>
            <person name="Failor K.C."/>
            <person name="Krebs J.E."/>
            <person name="Gale A.N."/>
            <person name="Do T.D."/>
            <person name="Sontag T.C."/>
            <person name="Batties A.M."/>
            <person name="Mistiszyn K."/>
            <person name="Newman J.D."/>
        </authorList>
    </citation>
    <scope>NUCLEOTIDE SEQUENCE [LARGE SCALE GENOMIC DNA]</scope>
    <source>
        <strain evidence="3 4">KM</strain>
    </source>
</reference>
<dbReference type="InterPro" id="IPR032466">
    <property type="entry name" value="Metal_Hydrolase"/>
</dbReference>
<comment type="caution">
    <text evidence="3">The sequence shown here is derived from an EMBL/GenBank/DDBJ whole genome shotgun (WGS) entry which is preliminary data.</text>
</comment>
<dbReference type="Proteomes" id="UP000036261">
    <property type="component" value="Unassembled WGS sequence"/>
</dbReference>
<dbReference type="GO" id="GO:0016831">
    <property type="term" value="F:carboxy-lyase activity"/>
    <property type="evidence" value="ECO:0007669"/>
    <property type="project" value="InterPro"/>
</dbReference>
<dbReference type="InterPro" id="IPR032465">
    <property type="entry name" value="ACMSD"/>
</dbReference>
<protein>
    <submittedName>
        <fullName evidence="3">Amidohydrolase</fullName>
    </submittedName>
</protein>
<dbReference type="GO" id="GO:0016787">
    <property type="term" value="F:hydrolase activity"/>
    <property type="evidence" value="ECO:0007669"/>
    <property type="project" value="UniProtKB-KW"/>
</dbReference>
<dbReference type="OrthoDB" id="9777673at2"/>
<dbReference type="PANTHER" id="PTHR21240">
    <property type="entry name" value="2-AMINO-3-CARBOXYLMUCONATE-6-SEMIALDEHYDE DECARBOXYLASE"/>
    <property type="match status" value="1"/>
</dbReference>
<dbReference type="InterPro" id="IPR006680">
    <property type="entry name" value="Amidohydro-rel"/>
</dbReference>
<dbReference type="GO" id="GO:0005829">
    <property type="term" value="C:cytosol"/>
    <property type="evidence" value="ECO:0007669"/>
    <property type="project" value="TreeGrafter"/>
</dbReference>
<keyword evidence="3" id="KW-0378">Hydrolase</keyword>
<name>A0A0J7L7Z8_9FLAO</name>
<dbReference type="SUPFAM" id="SSF51556">
    <property type="entry name" value="Metallo-dependent hydrolases"/>
    <property type="match status" value="1"/>
</dbReference>
<dbReference type="STRING" id="558151.ACM46_13315"/>
<proteinExistence type="predicted"/>